<feature type="compositionally biased region" description="Low complexity" evidence="2">
    <location>
        <begin position="582"/>
        <end position="593"/>
    </location>
</feature>
<dbReference type="PANTHER" id="PTHR16489:SF11">
    <property type="entry name" value="PROTEIN PHOSPHATASE 1 REGULATORY SUBUNIT 15B"/>
    <property type="match status" value="1"/>
</dbReference>
<dbReference type="InterPro" id="IPR019523">
    <property type="entry name" value="Prot_Pase1_reg-su15A/B_C"/>
</dbReference>
<proteinExistence type="inferred from homology"/>
<dbReference type="Pfam" id="PF10488">
    <property type="entry name" value="PP1c_bdg"/>
    <property type="match status" value="1"/>
</dbReference>
<dbReference type="OrthoDB" id="5976067at2759"/>
<dbReference type="PANTHER" id="PTHR16489">
    <property type="entry name" value="GH11727P"/>
    <property type="match status" value="1"/>
</dbReference>
<evidence type="ECO:0000313" key="5">
    <source>
        <dbReference type="Proteomes" id="UP000694546"/>
    </source>
</evidence>
<dbReference type="GO" id="GO:0019888">
    <property type="term" value="F:protein phosphatase regulator activity"/>
    <property type="evidence" value="ECO:0007669"/>
    <property type="project" value="TreeGrafter"/>
</dbReference>
<dbReference type="GO" id="GO:0000164">
    <property type="term" value="C:protein phosphatase type 1 complex"/>
    <property type="evidence" value="ECO:0007669"/>
    <property type="project" value="TreeGrafter"/>
</dbReference>
<dbReference type="GO" id="GO:0005783">
    <property type="term" value="C:endoplasmic reticulum"/>
    <property type="evidence" value="ECO:0007669"/>
    <property type="project" value="TreeGrafter"/>
</dbReference>
<feature type="compositionally biased region" description="Polar residues" evidence="2">
    <location>
        <begin position="754"/>
        <end position="764"/>
    </location>
</feature>
<feature type="region of interest" description="Disordered" evidence="2">
    <location>
        <begin position="728"/>
        <end position="764"/>
    </location>
</feature>
<sequence>MSRAELSETRASAGLSPSGHRGASPREDKQDTPWTNAFSVVSRPALSLLHKYLPGLLHTRSLTDSVPDWVVEEDLNPGSEVPCLRSLGDLKQSPERVPPPGDAGRLLQPGGHGNLMWMTEESLSELGIKDRGDREHSKDFFRNRGPVLLNATSSAEAPGSLLQSDWRGHTWWGEFWGTDLSKLSLGRGEGLCAAHCSLPAVGTKATVAQTTALFVPFIWESMASENAGHSRNTQQAEDNGSLESPQPETLKCSEGPVQELSTKGANISTGSAAAFGEVAVLTPEQDNGYSSLEEGHVLCQLHTAGSAAELQVEGHTAIEEPETSEPAMGPSPTADRVEEEGAGEGEGTCDIGGSKEDGSGDTPPQDGSSAAADTISSPCCQNRAIAFIMGSPCSDEEDTADSLSGSEASDRDDGFDSEGSSEISESDSEDSNSDNGVDSEADRLWDSLCRPRDPYNLHHFTAPTTTAPLPVPSSGAAALSSDSSPDSSPDSSLARGPAPAGSLALSVSPPAAQQSDSWDDSTSASEAEDTEGLLSYFTSSSDPYSPWNFQAPVRTARPRPELLTAEGGRQETKESLKRPTRSAPQGAAASSPPRYRREEAEDRLDSGFSEPVAPPNPLVTSRSGGVYKKVRFCEEVEEFVTSSREEEDRRGQWEELARDRCRFWRRCLDVEQSIAYCLEPEHRSLVFQHRQAPPAEPPSSLEPEPRSLVYQHRQAPPAELSSLLVYQHRQAPPAEPEHRSLAYQYLQTPPAELTATTDDSNADT</sequence>
<feature type="domain" description="Protein phosphatase 1 regulatory subunit 15A/B C-terminal" evidence="3">
    <location>
        <begin position="480"/>
        <end position="688"/>
    </location>
</feature>
<comment type="similarity">
    <text evidence="1">Belongs to the PPP1R15 family.</text>
</comment>
<protein>
    <submittedName>
        <fullName evidence="4">Flocculation protein FLO11-like</fullName>
    </submittedName>
</protein>
<organism evidence="4 5">
    <name type="scientific">Gadus morhua</name>
    <name type="common">Atlantic cod</name>
    <dbReference type="NCBI Taxonomy" id="8049"/>
    <lineage>
        <taxon>Eukaryota</taxon>
        <taxon>Metazoa</taxon>
        <taxon>Chordata</taxon>
        <taxon>Craniata</taxon>
        <taxon>Vertebrata</taxon>
        <taxon>Euteleostomi</taxon>
        <taxon>Actinopterygii</taxon>
        <taxon>Neopterygii</taxon>
        <taxon>Teleostei</taxon>
        <taxon>Neoteleostei</taxon>
        <taxon>Acanthomorphata</taxon>
        <taxon>Zeiogadaria</taxon>
        <taxon>Gadariae</taxon>
        <taxon>Gadiformes</taxon>
        <taxon>Gadoidei</taxon>
        <taxon>Gadidae</taxon>
        <taxon>Gadus</taxon>
    </lineage>
</organism>
<dbReference type="GO" id="GO:0034976">
    <property type="term" value="P:response to endoplasmic reticulum stress"/>
    <property type="evidence" value="ECO:0007669"/>
    <property type="project" value="TreeGrafter"/>
</dbReference>
<reference evidence="4" key="1">
    <citation type="submission" date="2025-08" db="UniProtKB">
        <authorList>
            <consortium name="Ensembl"/>
        </authorList>
    </citation>
    <scope>IDENTIFICATION</scope>
</reference>
<feature type="compositionally biased region" description="Low complexity" evidence="2">
    <location>
        <begin position="698"/>
        <end position="708"/>
    </location>
</feature>
<name>A0A8C5ATL4_GADMO</name>
<evidence type="ECO:0000313" key="4">
    <source>
        <dbReference type="Ensembl" id="ENSGMOP00000036401.1"/>
    </source>
</evidence>
<feature type="region of interest" description="Disordered" evidence="2">
    <location>
        <begin position="391"/>
        <end position="623"/>
    </location>
</feature>
<dbReference type="GO" id="GO:0051246">
    <property type="term" value="P:regulation of protein metabolic process"/>
    <property type="evidence" value="ECO:0007669"/>
    <property type="project" value="UniProtKB-ARBA"/>
</dbReference>
<keyword evidence="5" id="KW-1185">Reference proteome</keyword>
<dbReference type="AlphaFoldDB" id="A0A8C5ATL4"/>
<feature type="compositionally biased region" description="Polar residues" evidence="2">
    <location>
        <begin position="511"/>
        <end position="525"/>
    </location>
</feature>
<evidence type="ECO:0000259" key="3">
    <source>
        <dbReference type="Pfam" id="PF10488"/>
    </source>
</evidence>
<reference evidence="4" key="2">
    <citation type="submission" date="2025-09" db="UniProtKB">
        <authorList>
            <consortium name="Ensembl"/>
        </authorList>
    </citation>
    <scope>IDENTIFICATION</scope>
</reference>
<evidence type="ECO:0000256" key="1">
    <source>
        <dbReference type="ARBA" id="ARBA00010161"/>
    </source>
</evidence>
<feature type="compositionally biased region" description="Basic and acidic residues" evidence="2">
    <location>
        <begin position="595"/>
        <end position="605"/>
    </location>
</feature>
<feature type="compositionally biased region" description="Basic and acidic residues" evidence="2">
    <location>
        <begin position="568"/>
        <end position="577"/>
    </location>
</feature>
<feature type="compositionally biased region" description="Basic and acidic residues" evidence="2">
    <location>
        <begin position="440"/>
        <end position="456"/>
    </location>
</feature>
<accession>A0A8C5ATL4</accession>
<evidence type="ECO:0000256" key="2">
    <source>
        <dbReference type="SAM" id="MobiDB-lite"/>
    </source>
</evidence>
<feature type="region of interest" description="Disordered" evidence="2">
    <location>
        <begin position="226"/>
        <end position="256"/>
    </location>
</feature>
<dbReference type="Ensembl" id="ENSGMOT00000064581.1">
    <property type="protein sequence ID" value="ENSGMOP00000036401.1"/>
    <property type="gene ID" value="ENSGMOG00000026848.1"/>
</dbReference>
<feature type="region of interest" description="Disordered" evidence="2">
    <location>
        <begin position="689"/>
        <end position="714"/>
    </location>
</feature>
<dbReference type="GeneTree" id="ENSGT00940000154404"/>
<dbReference type="OMA" id="CGNKSIA"/>
<gene>
    <name evidence="4" type="primary">ppp1r15b</name>
</gene>
<feature type="compositionally biased region" description="Polar residues" evidence="2">
    <location>
        <begin position="226"/>
        <end position="247"/>
    </location>
</feature>
<dbReference type="InterPro" id="IPR051254">
    <property type="entry name" value="PPP1R15"/>
</dbReference>
<dbReference type="Proteomes" id="UP000694546">
    <property type="component" value="Chromosome 13"/>
</dbReference>
<feature type="region of interest" description="Disordered" evidence="2">
    <location>
        <begin position="1"/>
        <end position="33"/>
    </location>
</feature>
<feature type="region of interest" description="Disordered" evidence="2">
    <location>
        <begin position="318"/>
        <end position="375"/>
    </location>
</feature>
<feature type="compositionally biased region" description="Low complexity" evidence="2">
    <location>
        <begin position="461"/>
        <end position="494"/>
    </location>
</feature>